<feature type="domain" description="Duffy-antigen binding" evidence="3">
    <location>
        <begin position="112"/>
        <end position="303"/>
    </location>
</feature>
<dbReference type="EMBL" id="KE124493">
    <property type="protein sequence ID" value="EWC77522.1"/>
    <property type="molecule type" value="Genomic_DNA"/>
</dbReference>
<reference evidence="8 9" key="1">
    <citation type="submission" date="2013-02" db="EMBL/GenBank/DDBJ databases">
        <title>The Genome Sequence of Plasmodium falciparum UGT5.1.</title>
        <authorList>
            <consortium name="The Broad Institute Genome Sequencing Platform"/>
            <consortium name="The Broad Institute Genome Sequencing Center for Infectious Disease"/>
            <person name="Neafsey D."/>
            <person name="Cheeseman I."/>
            <person name="Volkman S."/>
            <person name="Adams J."/>
            <person name="Walker B."/>
            <person name="Young S.K."/>
            <person name="Zeng Q."/>
            <person name="Gargeya S."/>
            <person name="Fitzgerald M."/>
            <person name="Haas B."/>
            <person name="Abouelleil A."/>
            <person name="Alvarado L."/>
            <person name="Arachchi H.M."/>
            <person name="Berlin A.M."/>
            <person name="Chapman S.B."/>
            <person name="Dewar J."/>
            <person name="Goldberg J."/>
            <person name="Griggs A."/>
            <person name="Gujja S."/>
            <person name="Hansen M."/>
            <person name="Howarth C."/>
            <person name="Imamovic A."/>
            <person name="Larimer J."/>
            <person name="McCowan C."/>
            <person name="Murphy C."/>
            <person name="Neiman D."/>
            <person name="Pearson M."/>
            <person name="Priest M."/>
            <person name="Roberts A."/>
            <person name="Saif S."/>
            <person name="Shea T."/>
            <person name="Sisk P."/>
            <person name="Sykes S."/>
            <person name="Wortman J."/>
            <person name="Nusbaum C."/>
            <person name="Birren B."/>
        </authorList>
    </citation>
    <scope>NUCLEOTIDE SEQUENCE [LARGE SCALE GENOMIC DNA]</scope>
    <source>
        <strain evidence="8 9">UGT5.1</strain>
    </source>
</reference>
<dbReference type="Pfam" id="PF03011">
    <property type="entry name" value="PFEMP"/>
    <property type="match status" value="2"/>
</dbReference>
<dbReference type="FunFam" id="1.20.58.1930:FF:000001">
    <property type="entry name" value="Erythrocyte membrane protein 1, PfEMP1"/>
    <property type="match status" value="1"/>
</dbReference>
<dbReference type="FunFam" id="1.10.1900.40:FF:000005">
    <property type="entry name" value="Erythrocyte membrane protein 1, PfEMP1"/>
    <property type="match status" value="1"/>
</dbReference>
<dbReference type="Gene3D" id="1.20.58.1930">
    <property type="match status" value="1"/>
</dbReference>
<feature type="region of interest" description="Disordered" evidence="1">
    <location>
        <begin position="979"/>
        <end position="1012"/>
    </location>
</feature>
<dbReference type="InterPro" id="IPR008602">
    <property type="entry name" value="Duffy-antigen-binding"/>
</dbReference>
<feature type="domain" description="Duffy-antigen binding" evidence="3">
    <location>
        <begin position="957"/>
        <end position="1166"/>
    </location>
</feature>
<feature type="region of interest" description="Disordered" evidence="1">
    <location>
        <begin position="1638"/>
        <end position="1747"/>
    </location>
</feature>
<feature type="domain" description="Plasmodium falciparum erythrocyte membrane protein-1 N-terminal segment" evidence="5">
    <location>
        <begin position="15"/>
        <end position="49"/>
    </location>
</feature>
<feature type="compositionally biased region" description="Acidic residues" evidence="1">
    <location>
        <begin position="1656"/>
        <end position="1669"/>
    </location>
</feature>
<dbReference type="Pfam" id="PF22672">
    <property type="entry name" value="DBL_C"/>
    <property type="match status" value="2"/>
</dbReference>
<dbReference type="Gene3D" id="1.20.58.830">
    <property type="match status" value="3"/>
</dbReference>
<dbReference type="InterPro" id="IPR041480">
    <property type="entry name" value="CIDR1_gamma"/>
</dbReference>
<dbReference type="InterPro" id="IPR029210">
    <property type="entry name" value="PfEMP1_NTS"/>
</dbReference>
<dbReference type="InterPro" id="IPR054595">
    <property type="entry name" value="DBL_C"/>
</dbReference>
<dbReference type="FunFam" id="1.10.1900.40:FF:000001">
    <property type="entry name" value="Erythrocyte membrane protein 1"/>
    <property type="match status" value="1"/>
</dbReference>
<feature type="region of interest" description="Disordered" evidence="1">
    <location>
        <begin position="555"/>
        <end position="579"/>
    </location>
</feature>
<gene>
    <name evidence="8" type="ORF">C923_01799</name>
</gene>
<feature type="domain" description="Cysteine-rich interdomain region 1 gamma" evidence="6">
    <location>
        <begin position="1427"/>
        <end position="1480"/>
    </location>
</feature>
<evidence type="ECO:0000313" key="8">
    <source>
        <dbReference type="EMBL" id="EWC77522.1"/>
    </source>
</evidence>
<evidence type="ECO:0000259" key="2">
    <source>
        <dbReference type="Pfam" id="PF03011"/>
    </source>
</evidence>
<feature type="domain" description="Duffy-binding-like" evidence="7">
    <location>
        <begin position="1231"/>
        <end position="1381"/>
    </location>
</feature>
<evidence type="ECO:0000313" key="9">
    <source>
        <dbReference type="Proteomes" id="UP000030697"/>
    </source>
</evidence>
<dbReference type="Pfam" id="PF15445">
    <property type="entry name" value="ATS"/>
    <property type="match status" value="1"/>
</dbReference>
<feature type="compositionally biased region" description="Polar residues" evidence="1">
    <location>
        <begin position="979"/>
        <end position="1011"/>
    </location>
</feature>
<evidence type="ECO:0000256" key="1">
    <source>
        <dbReference type="SAM" id="MobiDB-lite"/>
    </source>
</evidence>
<protein>
    <recommendedName>
        <fullName evidence="10">Duffy-binding-like domain-containing protein</fullName>
    </recommendedName>
</protein>
<dbReference type="InterPro" id="IPR004258">
    <property type="entry name" value="DBL"/>
</dbReference>
<feature type="compositionally biased region" description="Pro residues" evidence="1">
    <location>
        <begin position="1717"/>
        <end position="1739"/>
    </location>
</feature>
<name>W7JF65_PLAFA</name>
<dbReference type="GO" id="GO:0046789">
    <property type="term" value="F:host cell surface receptor binding"/>
    <property type="evidence" value="ECO:0007669"/>
    <property type="project" value="InterPro"/>
</dbReference>
<dbReference type="FunFam" id="1.20.58.830:FF:000004">
    <property type="entry name" value="Erythrocyte membrane protein 1, PfEMP1"/>
    <property type="match status" value="1"/>
</dbReference>
<organism evidence="8 9">
    <name type="scientific">Plasmodium falciparum UGT5.1</name>
    <dbReference type="NCBI Taxonomy" id="1237627"/>
    <lineage>
        <taxon>Eukaryota</taxon>
        <taxon>Sar</taxon>
        <taxon>Alveolata</taxon>
        <taxon>Apicomplexa</taxon>
        <taxon>Aconoidasida</taxon>
        <taxon>Haemosporida</taxon>
        <taxon>Plasmodiidae</taxon>
        <taxon>Plasmodium</taxon>
        <taxon>Plasmodium (Laverania)</taxon>
    </lineage>
</organism>
<dbReference type="FunFam" id="1.20.58.830:FF:000001">
    <property type="entry name" value="Erythrocyte membrane protein 1, PfEMP1"/>
    <property type="match status" value="1"/>
</dbReference>
<dbReference type="Pfam" id="PF05424">
    <property type="entry name" value="Duffy_binding"/>
    <property type="match status" value="2"/>
</dbReference>
<dbReference type="Pfam" id="PF18562">
    <property type="entry name" value="CIDR1_gamma"/>
    <property type="match status" value="1"/>
</dbReference>
<dbReference type="InterPro" id="IPR042202">
    <property type="entry name" value="Duffy-ag-bd_sf"/>
</dbReference>
<evidence type="ECO:0000259" key="5">
    <source>
        <dbReference type="Pfam" id="PF15447"/>
    </source>
</evidence>
<feature type="compositionally biased region" description="Acidic residues" evidence="1">
    <location>
        <begin position="847"/>
        <end position="875"/>
    </location>
</feature>
<dbReference type="InterPro" id="IPR029211">
    <property type="entry name" value="PfEMP1_ATS"/>
</dbReference>
<evidence type="ECO:0000259" key="7">
    <source>
        <dbReference type="Pfam" id="PF22672"/>
    </source>
</evidence>
<dbReference type="Pfam" id="PF15447">
    <property type="entry name" value="NTS"/>
    <property type="match status" value="1"/>
</dbReference>
<feature type="region of interest" description="Disordered" evidence="1">
    <location>
        <begin position="821"/>
        <end position="892"/>
    </location>
</feature>
<accession>W7JF65</accession>
<dbReference type="InterPro" id="IPR044932">
    <property type="entry name" value="PfEMP1_ATS_sf"/>
</dbReference>
<evidence type="ECO:0000259" key="4">
    <source>
        <dbReference type="Pfam" id="PF15445"/>
    </source>
</evidence>
<sequence>MVRPPRAPDYTNVKDAKELLDLIGQTVHAKVHSEALDHSKSELHGFLSKVVFSGGEKTKVFKECDIDKEFETNVSDGHNDPCEGRRGDRFSDTKGAECDRKKIEGSTNDTVGACAPLRRLSLCDTNLEHIDAEKIKNTHSLYVDVLLAAKHEGQMIANKLQEYDATNYESRICTELARSFADIGDIIRGKDLYRGDKEKKEKLELKLKSFFKNIYDDLINDQGKKDAAIKHYFDPKGNYYQLREDWWDLNRHDVWKAITCSAPNEAKYNVIASDGTTTKSNYKKCRNIADVTTYFDYVPQYLRWFEEWAEDFCRKKKKYVDIVKTYCRGQDKYGKERYCSRNGYDCEKTKRAVGKYRMGKQCISCLYACNPYVEWIDNQRKQFLKQKNKYADEMKKYESGAVGNGTGRSRKTRAATTTKYEGYEKIFYEKLKSEYRTVDKFLNLLNKEKACQAVKDSEGGIINFKNVKSSSASDSGTNDKTKGTFYRSKYCQPCPHCGVKHKGGSGWEEKSDNEQCRIKLYKPINGQHGTPIKILKSGDEEKEIETKLNAFCNQTNGDTTNGTGGNASGSGGTGTTGSDSQKLYQNWQCYEFKDLQKDGEGEDDDDDHYYENDVRTGGGLCILKKEEQSEKKIESDANSQKEPAEIQKTFHDFFYYWVAHMLKDSIYWRTKKLERCLQNGNRIKCGNKKCNNDCDCFLKWVKKKETEWEKIKVHFNTQEGLDKKGESGEQKMLSGVMTPDFVLQYNLQIEFLNEDSTQDTQNSLNAEELKHLKHLSEMLQKENAQGTAGGSGIGGSTDGKKKTLMDKLIEYEKGEAKKCVENNPEKCPEDTAVDLGRTLPGHTAGPVEDEDDDDDNEGEDDDDDEEEEKEEDTGSQEDTGQTPAIQDNTEKSVDVCKTVEEALKLDKSLKEACSLKYGSKSHVGWKCVPTTSGATTERVRGKRSAPETTTSSDNKGGLCIPPRRRRLYVTPLTKWATNTVETQARGSEASSQSDKLPQGLSTPATSSQSPSDPLLTAFVESAAVETFFLWHKFKMDKEREDIERKEREKGLVVDKSSKPDELDGHLKEGNIPEEFKRQMFYTLGDYRDILFSGSKDDKNGGNNIVVNASGNKEDMEKIQHKIKEHINSVSKPSGQTPQQWWERNAKDIWDGMICALTYKESDTVAKGKSTALQQIDGASKLLEKLKENNDYETVSFGASGTGGPKGNDDIIQPPTLKNFVEIPTFFRYLEEWGQNFCKERKKRLEKINEDCKQGDDKCSGYGENCETILSKNSYDTVADLDCPRCGRHCSSYTKWIERKKDEFTEQQNAYGEQQKKCQTQSNADQSNKAGNGVCGKLETTCTTSGDFLNRLKKGPCKVESGEDKKEDDYIKFKEEETFQPAKDCKPCSKFSVNCENVDGNCTKDRGTSCQTKNSIGPDDIENEGNSTNEVVMRVSDNNTNGNEFDDSLEACNGAGIFTGIIEKKWECRKVCGYVVCKPKNGNGKTTSGENNDQIITITALVTHWVQNFLEDYNKIKHKISHCTNTVEGSKCINGCQNKCKCVGQWIDNKKKEWEKIKERFNEQYNGDDTGMKSSVKNFFEELIPKIAATIDKGNHNGLVKLVKSVKCNCGNNSQNGKEGEENDLVKCLLDKLGERATSCQSQHSDKPEALCQDPPPEPDEDLSLEETEENPVAQPKICPEPEKPPEEKEESGCEPAENSEEPAPPSEETNNEDIPDTGPPVPEPPPPAPEELPSQPIPQPSDNTSDILATTIPFGVASKITDNEWNTLKHDFISNMLQNQPNDVSNDYTSGDIPMNTQPNTLYFDNNQEKPFITSIHDRNLYSGEENNYNINMSTNSMDDPKYVSNNVYSGIDLINDSLSGNEHIDIYDELLKRKENELFGTNHPKHISSHNVTKSSNSDPIINQLDLFHTWLDRHRDMCEKWENHHERLAKLKEEWENETHSGNTHTSDSNKTLNTDVYIQIHMDDPKPINEFTNMNTILEDLDKYNEPYYDVQDDIYYDVHDHDTSTVDSNAMDVPSKVQIEMDINTKLVKEKYPIADVWDI</sequence>
<dbReference type="FunFam" id="1.20.58.830:FF:000009">
    <property type="entry name" value="Erythrocyte membrane protein 1, PfEMP1"/>
    <property type="match status" value="1"/>
</dbReference>
<feature type="compositionally biased region" description="Gly residues" evidence="1">
    <location>
        <begin position="562"/>
        <end position="575"/>
    </location>
</feature>
<dbReference type="SUPFAM" id="SSF140924">
    <property type="entry name" value="Duffy binding domain-like"/>
    <property type="match status" value="4"/>
</dbReference>
<dbReference type="Gene3D" id="1.10.1900.40">
    <property type="entry name" value="Acidic terminal segments, variant surface antigen of PfEMP1"/>
    <property type="match status" value="2"/>
</dbReference>
<feature type="domain" description="Duffy-binding-like" evidence="2">
    <location>
        <begin position="653"/>
        <end position="827"/>
    </location>
</feature>
<feature type="domain" description="Duffy-binding-like" evidence="2">
    <location>
        <begin position="1500"/>
        <end position="1646"/>
    </location>
</feature>
<evidence type="ECO:0008006" key="10">
    <source>
        <dbReference type="Google" id="ProtNLM"/>
    </source>
</evidence>
<dbReference type="GO" id="GO:0016020">
    <property type="term" value="C:membrane"/>
    <property type="evidence" value="ECO:0007669"/>
    <property type="project" value="InterPro"/>
</dbReference>
<evidence type="ECO:0000259" key="6">
    <source>
        <dbReference type="Pfam" id="PF18562"/>
    </source>
</evidence>
<feature type="region of interest" description="Disordered" evidence="1">
    <location>
        <begin position="932"/>
        <end position="961"/>
    </location>
</feature>
<feature type="domain" description="Plasmodium falciparum erythrocyte membrane protein 1 acidic terminal segment" evidence="4">
    <location>
        <begin position="1739"/>
        <end position="2044"/>
    </location>
</feature>
<dbReference type="Gene3D" id="1.20.1310.20">
    <property type="entry name" value="Duffy-antigen binding domain"/>
    <property type="match status" value="2"/>
</dbReference>
<feature type="compositionally biased region" description="Polar residues" evidence="1">
    <location>
        <begin position="876"/>
        <end position="887"/>
    </location>
</feature>
<proteinExistence type="predicted"/>
<evidence type="ECO:0000259" key="3">
    <source>
        <dbReference type="Pfam" id="PF05424"/>
    </source>
</evidence>
<dbReference type="Proteomes" id="UP000030697">
    <property type="component" value="Unassembled WGS sequence"/>
</dbReference>
<feature type="domain" description="Duffy-binding-like" evidence="7">
    <location>
        <begin position="307"/>
        <end position="468"/>
    </location>
</feature>